<evidence type="ECO:0000313" key="2">
    <source>
        <dbReference type="Proteomes" id="UP000821865"/>
    </source>
</evidence>
<comment type="caution">
    <text evidence="1">The sequence shown here is derived from an EMBL/GenBank/DDBJ whole genome shotgun (WGS) entry which is preliminary data.</text>
</comment>
<gene>
    <name evidence="1" type="ORF">HPB49_022240</name>
</gene>
<dbReference type="Proteomes" id="UP000821865">
    <property type="component" value="Chromosome 6"/>
</dbReference>
<name>A0ACB8CN02_DERSI</name>
<organism evidence="1 2">
    <name type="scientific">Dermacentor silvarum</name>
    <name type="common">Tick</name>
    <dbReference type="NCBI Taxonomy" id="543639"/>
    <lineage>
        <taxon>Eukaryota</taxon>
        <taxon>Metazoa</taxon>
        <taxon>Ecdysozoa</taxon>
        <taxon>Arthropoda</taxon>
        <taxon>Chelicerata</taxon>
        <taxon>Arachnida</taxon>
        <taxon>Acari</taxon>
        <taxon>Parasitiformes</taxon>
        <taxon>Ixodida</taxon>
        <taxon>Ixodoidea</taxon>
        <taxon>Ixodidae</taxon>
        <taxon>Rhipicephalinae</taxon>
        <taxon>Dermacentor</taxon>
    </lineage>
</organism>
<sequence length="84" mass="9431">MLVMARKLFKRTFLDVSVDASGVMLRSYSGQLAQVQGQAQVSVRFCDREATLPLYLTKGSSPTLLGRNWIHALSVRFRSTKRPS</sequence>
<evidence type="ECO:0000313" key="1">
    <source>
        <dbReference type="EMBL" id="KAH7946257.1"/>
    </source>
</evidence>
<keyword evidence="2" id="KW-1185">Reference proteome</keyword>
<proteinExistence type="predicted"/>
<dbReference type="EMBL" id="CM023475">
    <property type="protein sequence ID" value="KAH7946257.1"/>
    <property type="molecule type" value="Genomic_DNA"/>
</dbReference>
<accession>A0ACB8CN02</accession>
<protein>
    <submittedName>
        <fullName evidence="1">Uncharacterized protein</fullName>
    </submittedName>
</protein>
<reference evidence="1" key="1">
    <citation type="submission" date="2020-05" db="EMBL/GenBank/DDBJ databases">
        <title>Large-scale comparative analyses of tick genomes elucidate their genetic diversity and vector capacities.</title>
        <authorList>
            <person name="Jia N."/>
            <person name="Wang J."/>
            <person name="Shi W."/>
            <person name="Du L."/>
            <person name="Sun Y."/>
            <person name="Zhan W."/>
            <person name="Jiang J."/>
            <person name="Wang Q."/>
            <person name="Zhang B."/>
            <person name="Ji P."/>
            <person name="Sakyi L.B."/>
            <person name="Cui X."/>
            <person name="Yuan T."/>
            <person name="Jiang B."/>
            <person name="Yang W."/>
            <person name="Lam T.T.-Y."/>
            <person name="Chang Q."/>
            <person name="Ding S."/>
            <person name="Wang X."/>
            <person name="Zhu J."/>
            <person name="Ruan X."/>
            <person name="Zhao L."/>
            <person name="Wei J."/>
            <person name="Que T."/>
            <person name="Du C."/>
            <person name="Cheng J."/>
            <person name="Dai P."/>
            <person name="Han X."/>
            <person name="Huang E."/>
            <person name="Gao Y."/>
            <person name="Liu J."/>
            <person name="Shao H."/>
            <person name="Ye R."/>
            <person name="Li L."/>
            <person name="Wei W."/>
            <person name="Wang X."/>
            <person name="Wang C."/>
            <person name="Yang T."/>
            <person name="Huo Q."/>
            <person name="Li W."/>
            <person name="Guo W."/>
            <person name="Chen H."/>
            <person name="Zhou L."/>
            <person name="Ni X."/>
            <person name="Tian J."/>
            <person name="Zhou Y."/>
            <person name="Sheng Y."/>
            <person name="Liu T."/>
            <person name="Pan Y."/>
            <person name="Xia L."/>
            <person name="Li J."/>
            <person name="Zhao F."/>
            <person name="Cao W."/>
        </authorList>
    </citation>
    <scope>NUCLEOTIDE SEQUENCE</scope>
    <source>
        <strain evidence="1">Dsil-2018</strain>
    </source>
</reference>